<dbReference type="InterPro" id="IPR029058">
    <property type="entry name" value="AB_hydrolase_fold"/>
</dbReference>
<evidence type="ECO:0000313" key="2">
    <source>
        <dbReference type="Proteomes" id="UP000245263"/>
    </source>
</evidence>
<dbReference type="RefSeq" id="WP_242935418.1">
    <property type="nucleotide sequence ID" value="NZ_AP025028.1"/>
</dbReference>
<reference evidence="1 2" key="1">
    <citation type="submission" date="2021-08" db="EMBL/GenBank/DDBJ databases">
        <title>Complete genome sequence of Leptospira kobayashii strain E30.</title>
        <authorList>
            <person name="Nakao R."/>
            <person name="Nakamura S."/>
            <person name="Masuzawa T."/>
            <person name="Koizumi N."/>
        </authorList>
    </citation>
    <scope>NUCLEOTIDE SEQUENCE [LARGE SCALE GENOMIC DNA]</scope>
    <source>
        <strain evidence="1 2">E30</strain>
    </source>
</reference>
<keyword evidence="2" id="KW-1185">Reference proteome</keyword>
<name>A0ABM7UIR8_9LEPT</name>
<dbReference type="Gene3D" id="3.40.50.1820">
    <property type="entry name" value="alpha/beta hydrolase"/>
    <property type="match status" value="1"/>
</dbReference>
<gene>
    <name evidence="1" type="ORF">LPTSP3_g15860</name>
</gene>
<organism evidence="1 2">
    <name type="scientific">Leptospira kobayashii</name>
    <dbReference type="NCBI Taxonomy" id="1917830"/>
    <lineage>
        <taxon>Bacteria</taxon>
        <taxon>Pseudomonadati</taxon>
        <taxon>Spirochaetota</taxon>
        <taxon>Spirochaetia</taxon>
        <taxon>Leptospirales</taxon>
        <taxon>Leptospiraceae</taxon>
        <taxon>Leptospira</taxon>
    </lineage>
</organism>
<evidence type="ECO:0000313" key="1">
    <source>
        <dbReference type="EMBL" id="BDA78656.1"/>
    </source>
</evidence>
<accession>A0ABM7UIR8</accession>
<sequence length="208" mass="23739">MNQIELSGNLYVPVGSEFLVILILGEKEDQFLERFLQLEKNLNDHKIATFFIRSLLTDEEKEVSANRLDESLLADRLVAITKELLTNSDTKGLSFAYLGLSSIAERLFRTTSILRDEIESLVLIGDGLPTLNLVFSEIPILNIIGQLDFRGIETNKLRLSKIEAPVKKIHLIQGSPSHFEDREKWSQVSQAVLRWFFFPKSRTSEFAE</sequence>
<dbReference type="Proteomes" id="UP000245263">
    <property type="component" value="Chromosome 1"/>
</dbReference>
<dbReference type="EMBL" id="AP025028">
    <property type="protein sequence ID" value="BDA78656.1"/>
    <property type="molecule type" value="Genomic_DNA"/>
</dbReference>
<protein>
    <recommendedName>
        <fullName evidence="3">Dienelactone hydrolase</fullName>
    </recommendedName>
</protein>
<evidence type="ECO:0008006" key="3">
    <source>
        <dbReference type="Google" id="ProtNLM"/>
    </source>
</evidence>
<proteinExistence type="predicted"/>